<gene>
    <name evidence="3" type="ORF">SEUCBS140593_007497</name>
</gene>
<protein>
    <recommendedName>
        <fullName evidence="2">F-box domain-containing protein</fullName>
    </recommendedName>
</protein>
<dbReference type="Proteomes" id="UP001642482">
    <property type="component" value="Unassembled WGS sequence"/>
</dbReference>
<evidence type="ECO:0000313" key="4">
    <source>
        <dbReference type="Proteomes" id="UP001642482"/>
    </source>
</evidence>
<reference evidence="3 4" key="1">
    <citation type="submission" date="2024-01" db="EMBL/GenBank/DDBJ databases">
        <authorList>
            <person name="Allen C."/>
            <person name="Tagirdzhanova G."/>
        </authorList>
    </citation>
    <scope>NUCLEOTIDE SEQUENCE [LARGE SCALE GENOMIC DNA]</scope>
</reference>
<evidence type="ECO:0000313" key="3">
    <source>
        <dbReference type="EMBL" id="CAK7230179.1"/>
    </source>
</evidence>
<comment type="caution">
    <text evidence="3">The sequence shown here is derived from an EMBL/GenBank/DDBJ whole genome shotgun (WGS) entry which is preliminary data.</text>
</comment>
<accession>A0ABP0CDS3</accession>
<feature type="region of interest" description="Disordered" evidence="1">
    <location>
        <begin position="532"/>
        <end position="568"/>
    </location>
</feature>
<feature type="domain" description="F-box" evidence="2">
    <location>
        <begin position="1"/>
        <end position="45"/>
    </location>
</feature>
<dbReference type="InterPro" id="IPR032675">
    <property type="entry name" value="LRR_dom_sf"/>
</dbReference>
<feature type="compositionally biased region" description="Polar residues" evidence="1">
    <location>
        <begin position="539"/>
        <end position="549"/>
    </location>
</feature>
<dbReference type="InterPro" id="IPR001810">
    <property type="entry name" value="F-box_dom"/>
</dbReference>
<name>A0ABP0CDS3_9PEZI</name>
<feature type="region of interest" description="Disordered" evidence="1">
    <location>
        <begin position="336"/>
        <end position="361"/>
    </location>
</feature>
<dbReference type="EMBL" id="CAWUHD010000091">
    <property type="protein sequence ID" value="CAK7230179.1"/>
    <property type="molecule type" value="Genomic_DNA"/>
</dbReference>
<dbReference type="PROSITE" id="PS50181">
    <property type="entry name" value="FBOX"/>
    <property type="match status" value="1"/>
</dbReference>
<evidence type="ECO:0000259" key="2">
    <source>
        <dbReference type="PROSITE" id="PS50181"/>
    </source>
</evidence>
<keyword evidence="4" id="KW-1185">Reference proteome</keyword>
<evidence type="ECO:0000256" key="1">
    <source>
        <dbReference type="SAM" id="MobiDB-lite"/>
    </source>
</evidence>
<sequence>MLLTELPTELIGYIVNELSRDDLKSLRLTHQIFENSTSRRLFTTVVISKTKRDLTSLLGIANSPRLATIPTRLVWYELTEDQNHHLQENDEYELARFQKNNNFSQYMHRTYSMLYNLAASAFWTEPFFTNDDLAKYKDMNDVLVPRSVASYPKRRLATQASTEEAIGAAVRKLVNLHTIVAQPMPVDRVLAVSDEGYQLVAGMMQNLTHLTSARDPNGLFLLSRACVGEALTRQIRSLYLAGPFARPDVFKNHYAASDDTLALFESLTTLDLCMHWVRTQMGGVIVDPDQETAESVARCLRLATKLQHLTICFETLSSNHVREEIMREILSTRNRPKAEAISEPDVEDPAEVESSDDHDQATWPRLESFEITDAVLVEQSFSRFLKSHSATLKHLSIFNCSGVGKALVSSMAAMPRLKLFSFRVQSERSNETAHRGARDDYLVPEQTLLAFVNKEIPDNPLAGTARKVFSTGPFVWEPQDWPSAAYNDLVSCIVPQGRGHPTTNWTFYQEYKDGTTVHGFGAEPLEFFEDWDSEDGQDESPSGFGSEQETLPGPGWRGRREDEGKPTPIRMYAVPSVWSRAFRRFLKDPFDLGDPLEVGVDIIKLGATEVLAKAPDSDPPSTTSSVVTNDEPEPLGSVIPDCLLTLERGYIMKDMLLWGVTASPLNSEVGVLKMKVES</sequence>
<feature type="compositionally biased region" description="Acidic residues" evidence="1">
    <location>
        <begin position="342"/>
        <end position="354"/>
    </location>
</feature>
<dbReference type="Gene3D" id="3.80.10.10">
    <property type="entry name" value="Ribonuclease Inhibitor"/>
    <property type="match status" value="1"/>
</dbReference>
<proteinExistence type="predicted"/>
<organism evidence="3 4">
    <name type="scientific">Sporothrix eucalyptigena</name>
    <dbReference type="NCBI Taxonomy" id="1812306"/>
    <lineage>
        <taxon>Eukaryota</taxon>
        <taxon>Fungi</taxon>
        <taxon>Dikarya</taxon>
        <taxon>Ascomycota</taxon>
        <taxon>Pezizomycotina</taxon>
        <taxon>Sordariomycetes</taxon>
        <taxon>Sordariomycetidae</taxon>
        <taxon>Ophiostomatales</taxon>
        <taxon>Ophiostomataceae</taxon>
        <taxon>Sporothrix</taxon>
    </lineage>
</organism>